<reference evidence="2 3" key="1">
    <citation type="submission" date="2023-12" db="EMBL/GenBank/DDBJ databases">
        <title>Phenotypic and Genomic Characterization of Methanothermobacter wolfeii Strain BSEL, a CO2-Capturing Archaeon with Minimal Nutrient Requirements.</title>
        <authorList>
            <person name="Ale Enriquez F."/>
            <person name="Ahring B.K."/>
        </authorList>
    </citation>
    <scope>NUCLEOTIDE SEQUENCE [LARGE SCALE GENOMIC DNA]</scope>
    <source>
        <strain evidence="2 3">BSEL-1</strain>
    </source>
</reference>
<feature type="region of interest" description="Disordered" evidence="1">
    <location>
        <begin position="1"/>
        <end position="77"/>
    </location>
</feature>
<feature type="compositionally biased region" description="Polar residues" evidence="1">
    <location>
        <begin position="62"/>
        <end position="77"/>
    </location>
</feature>
<protein>
    <submittedName>
        <fullName evidence="2">Tetratricopeptide repeat protein</fullName>
    </submittedName>
</protein>
<dbReference type="EMBL" id="JAXUHJ010000008">
    <property type="protein sequence ID" value="MEJ8542701.1"/>
    <property type="molecule type" value="Genomic_DNA"/>
</dbReference>
<organism evidence="2 3">
    <name type="scientific">Methanothermobacter wolfeii</name>
    <name type="common">Methanobacterium wolfei</name>
    <dbReference type="NCBI Taxonomy" id="145261"/>
    <lineage>
        <taxon>Archaea</taxon>
        <taxon>Methanobacteriati</taxon>
        <taxon>Methanobacteriota</taxon>
        <taxon>Methanomada group</taxon>
        <taxon>Methanobacteria</taxon>
        <taxon>Methanobacteriales</taxon>
        <taxon>Methanobacteriaceae</taxon>
        <taxon>Methanothermobacter</taxon>
    </lineage>
</organism>
<evidence type="ECO:0000313" key="2">
    <source>
        <dbReference type="EMBL" id="MEJ8542701.1"/>
    </source>
</evidence>
<dbReference type="Proteomes" id="UP001369247">
    <property type="component" value="Unassembled WGS sequence"/>
</dbReference>
<name>A0ABU8TUI0_METWO</name>
<evidence type="ECO:0000256" key="1">
    <source>
        <dbReference type="SAM" id="MobiDB-lite"/>
    </source>
</evidence>
<keyword evidence="3" id="KW-1185">Reference proteome</keyword>
<comment type="caution">
    <text evidence="2">The sequence shown here is derived from an EMBL/GenBank/DDBJ whole genome shotgun (WGS) entry which is preliminary data.</text>
</comment>
<proteinExistence type="predicted"/>
<evidence type="ECO:0000313" key="3">
    <source>
        <dbReference type="Proteomes" id="UP001369247"/>
    </source>
</evidence>
<sequence length="77" mass="9024">MLQESPQTKPAKQNTMVHARKNTTKTRQTQRSTKMLRKIPENRPRIQKSQKSPERTHHPKKSTINPNPRIKTSAQQE</sequence>
<accession>A0ABU8TUI0</accession>
<feature type="compositionally biased region" description="Polar residues" evidence="1">
    <location>
        <begin position="1"/>
        <end position="16"/>
    </location>
</feature>
<gene>
    <name evidence="2" type="ORF">U2150_04245</name>
</gene>